<evidence type="ECO:0000256" key="3">
    <source>
        <dbReference type="ARBA" id="ARBA00022597"/>
    </source>
</evidence>
<dbReference type="Pfam" id="PF00381">
    <property type="entry name" value="PTS-HPr"/>
    <property type="match status" value="1"/>
</dbReference>
<dbReference type="PROSITE" id="PS51350">
    <property type="entry name" value="PTS_HPR_DOM"/>
    <property type="match status" value="1"/>
</dbReference>
<reference evidence="5" key="2">
    <citation type="submission" date="2021-04" db="EMBL/GenBank/DDBJ databases">
        <authorList>
            <person name="Gilroy R."/>
        </authorList>
    </citation>
    <scope>NUCLEOTIDE SEQUENCE</scope>
    <source>
        <strain evidence="5">ChiBcec16_6824</strain>
    </source>
</reference>
<dbReference type="Proteomes" id="UP000823868">
    <property type="component" value="Unassembled WGS sequence"/>
</dbReference>
<gene>
    <name evidence="5" type="ORF">H9841_08020</name>
</gene>
<evidence type="ECO:0000256" key="1">
    <source>
        <dbReference type="ARBA" id="ARBA00003681"/>
    </source>
</evidence>
<evidence type="ECO:0000259" key="4">
    <source>
        <dbReference type="PROSITE" id="PS51350"/>
    </source>
</evidence>
<sequence>MVTFTYTIQDELGIHARPAGLLAKLAKSFEPTVVSITKDGKTVKASQLMKLMALAVKKGNEITVTVEGEKESEAAAAMKQFLEENL</sequence>
<protein>
    <recommendedName>
        <fullName evidence="2">Phosphocarrier protein HPr</fullName>
    </recommendedName>
</protein>
<comment type="function">
    <text evidence="1">General (non sugar-specific) component of the phosphoenolpyruvate-dependent sugar phosphotransferase system (sugar PTS). This major carbohydrate active-transport system catalyzes the phosphorylation of incoming sugar substrates concomitantly with their translocation across the cell membrane. The phosphoryl group from phosphoenolpyruvate (PEP) is transferred to the phosphoryl carrier protein HPr by enzyme I. Phospho-HPr then transfers it to the PTS EIIA domain.</text>
</comment>
<dbReference type="PRINTS" id="PR00107">
    <property type="entry name" value="PHOSPHOCPHPR"/>
</dbReference>
<evidence type="ECO:0000256" key="2">
    <source>
        <dbReference type="ARBA" id="ARBA00020422"/>
    </source>
</evidence>
<dbReference type="InterPro" id="IPR000032">
    <property type="entry name" value="HPr-like"/>
</dbReference>
<evidence type="ECO:0000313" key="6">
    <source>
        <dbReference type="Proteomes" id="UP000823868"/>
    </source>
</evidence>
<dbReference type="AlphaFoldDB" id="A0A9D2BZU6"/>
<comment type="caution">
    <text evidence="5">The sequence shown here is derived from an EMBL/GenBank/DDBJ whole genome shotgun (WGS) entry which is preliminary data.</text>
</comment>
<reference evidence="5" key="1">
    <citation type="journal article" date="2021" name="PeerJ">
        <title>Extensive microbial diversity within the chicken gut microbiome revealed by metagenomics and culture.</title>
        <authorList>
            <person name="Gilroy R."/>
            <person name="Ravi A."/>
            <person name="Getino M."/>
            <person name="Pursley I."/>
            <person name="Horton D.L."/>
            <person name="Alikhan N.F."/>
            <person name="Baker D."/>
            <person name="Gharbi K."/>
            <person name="Hall N."/>
            <person name="Watson M."/>
            <person name="Adriaenssens E.M."/>
            <person name="Foster-Nyarko E."/>
            <person name="Jarju S."/>
            <person name="Secka A."/>
            <person name="Antonio M."/>
            <person name="Oren A."/>
            <person name="Chaudhuri R.R."/>
            <person name="La Ragione R."/>
            <person name="Hildebrand F."/>
            <person name="Pallen M.J."/>
        </authorList>
    </citation>
    <scope>NUCLEOTIDE SEQUENCE</scope>
    <source>
        <strain evidence="5">ChiBcec16_6824</strain>
    </source>
</reference>
<dbReference type="CDD" id="cd00367">
    <property type="entry name" value="PTS-HPr_like"/>
    <property type="match status" value="1"/>
</dbReference>
<dbReference type="SUPFAM" id="SSF55594">
    <property type="entry name" value="HPr-like"/>
    <property type="match status" value="1"/>
</dbReference>
<name>A0A9D2BZU6_9FIRM</name>
<evidence type="ECO:0000313" key="5">
    <source>
        <dbReference type="EMBL" id="HIY21830.1"/>
    </source>
</evidence>
<keyword evidence="3" id="KW-0813">Transport</keyword>
<dbReference type="EMBL" id="DXDX01000143">
    <property type="protein sequence ID" value="HIY21830.1"/>
    <property type="molecule type" value="Genomic_DNA"/>
</dbReference>
<dbReference type="NCBIfam" id="TIGR01003">
    <property type="entry name" value="PTS_HPr_family"/>
    <property type="match status" value="1"/>
</dbReference>
<dbReference type="InterPro" id="IPR050399">
    <property type="entry name" value="HPr"/>
</dbReference>
<dbReference type="PANTHER" id="PTHR33705:SF1">
    <property type="entry name" value="PHOSPHOCARRIER PROTEIN HPR"/>
    <property type="match status" value="1"/>
</dbReference>
<dbReference type="InterPro" id="IPR035895">
    <property type="entry name" value="HPr-like_sf"/>
</dbReference>
<keyword evidence="3" id="KW-0762">Sugar transport</keyword>
<dbReference type="Gene3D" id="3.30.1340.10">
    <property type="entry name" value="HPr-like"/>
    <property type="match status" value="1"/>
</dbReference>
<organism evidence="5 6">
    <name type="scientific">Candidatus Flavonifractor merdigallinarum</name>
    <dbReference type="NCBI Taxonomy" id="2838589"/>
    <lineage>
        <taxon>Bacteria</taxon>
        <taxon>Bacillati</taxon>
        <taxon>Bacillota</taxon>
        <taxon>Clostridia</taxon>
        <taxon>Eubacteriales</taxon>
        <taxon>Oscillospiraceae</taxon>
        <taxon>Flavonifractor</taxon>
    </lineage>
</organism>
<feature type="domain" description="HPr" evidence="4">
    <location>
        <begin position="1"/>
        <end position="86"/>
    </location>
</feature>
<accession>A0A9D2BZU6</accession>
<proteinExistence type="predicted"/>
<dbReference type="PANTHER" id="PTHR33705">
    <property type="entry name" value="PHOSPHOCARRIER PROTEIN HPR"/>
    <property type="match status" value="1"/>
</dbReference>